<evidence type="ECO:0000256" key="4">
    <source>
        <dbReference type="ARBA" id="ARBA00022827"/>
    </source>
</evidence>
<evidence type="ECO:0000256" key="2">
    <source>
        <dbReference type="ARBA" id="ARBA00010790"/>
    </source>
</evidence>
<dbReference type="Pfam" id="PF00732">
    <property type="entry name" value="GMC_oxred_N"/>
    <property type="match status" value="1"/>
</dbReference>
<keyword evidence="3 6" id="KW-0285">Flavoprotein</keyword>
<dbReference type="Pfam" id="PF05199">
    <property type="entry name" value="GMC_oxred_C"/>
    <property type="match status" value="1"/>
</dbReference>
<evidence type="ECO:0000256" key="5">
    <source>
        <dbReference type="PIRSR" id="PIRSR000137-2"/>
    </source>
</evidence>
<dbReference type="EMBL" id="GL945444">
    <property type="protein sequence ID" value="EGO19298.1"/>
    <property type="molecule type" value="Genomic_DNA"/>
</dbReference>
<dbReference type="SUPFAM" id="SSF51905">
    <property type="entry name" value="FAD/NAD(P)-binding domain"/>
    <property type="match status" value="1"/>
</dbReference>
<accession>F8PC98</accession>
<dbReference type="InterPro" id="IPR000172">
    <property type="entry name" value="GMC_OxRdtase_N"/>
</dbReference>
<dbReference type="KEGG" id="sla:SERLADRAFT_418546"/>
<dbReference type="RefSeq" id="XP_007324019.1">
    <property type="nucleotide sequence ID" value="XM_007323957.1"/>
</dbReference>
<evidence type="ECO:0000256" key="6">
    <source>
        <dbReference type="RuleBase" id="RU003968"/>
    </source>
</evidence>
<dbReference type="Proteomes" id="UP000008064">
    <property type="component" value="Unassembled WGS sequence"/>
</dbReference>
<dbReference type="PROSITE" id="PS51257">
    <property type="entry name" value="PROKAR_LIPOPROTEIN"/>
    <property type="match status" value="1"/>
</dbReference>
<dbReference type="InterPro" id="IPR007867">
    <property type="entry name" value="GMC_OxRtase_C"/>
</dbReference>
<dbReference type="Gene3D" id="3.30.560.10">
    <property type="entry name" value="Glucose Oxidase, domain 3"/>
    <property type="match status" value="1"/>
</dbReference>
<feature type="binding site" evidence="5">
    <location>
        <position position="90"/>
    </location>
    <ligand>
        <name>FAD</name>
        <dbReference type="ChEBI" id="CHEBI:57692"/>
    </ligand>
</feature>
<protein>
    <recommendedName>
        <fullName evidence="7">Glucose-methanol-choline oxidoreductase N-terminal domain-containing protein</fullName>
    </recommendedName>
</protein>
<dbReference type="PIRSF" id="PIRSF000137">
    <property type="entry name" value="Alcohol_oxidase"/>
    <property type="match status" value="1"/>
</dbReference>
<reference evidence="8" key="1">
    <citation type="submission" date="2011-04" db="EMBL/GenBank/DDBJ databases">
        <title>Evolution of plant cell wall degrading machinery underlies the functional diversity of forest fungi.</title>
        <authorList>
            <consortium name="US DOE Joint Genome Institute (JGI-PGF)"/>
            <person name="Eastwood D.C."/>
            <person name="Floudas D."/>
            <person name="Binder M."/>
            <person name="Majcherczyk A."/>
            <person name="Schneider P."/>
            <person name="Aerts A."/>
            <person name="Asiegbu F.O."/>
            <person name="Baker S.E."/>
            <person name="Barry K."/>
            <person name="Bendiksby M."/>
            <person name="Blumentritt M."/>
            <person name="Coutinho P.M."/>
            <person name="Cullen D."/>
            <person name="Cullen D."/>
            <person name="Gathman A."/>
            <person name="Goodell B."/>
            <person name="Henrissat B."/>
            <person name="Ihrmark K."/>
            <person name="Kauserud H."/>
            <person name="Kohler A."/>
            <person name="LaButti K."/>
            <person name="Lapidus A."/>
            <person name="Lavin J.L."/>
            <person name="Lee Y.-H."/>
            <person name="Lindquist E."/>
            <person name="Lilly W."/>
            <person name="Lucas S."/>
            <person name="Morin E."/>
            <person name="Murat C."/>
            <person name="Oguiza J.A."/>
            <person name="Park J."/>
            <person name="Pisabarro A.G."/>
            <person name="Riley R."/>
            <person name="Rosling A."/>
            <person name="Salamov A."/>
            <person name="Schmidt O."/>
            <person name="Schmutz J."/>
            <person name="Skrede I."/>
            <person name="Stenlid J."/>
            <person name="Wiebenga A."/>
            <person name="Xie X."/>
            <person name="Kues U."/>
            <person name="Hibbett D.S."/>
            <person name="Hoffmeister D."/>
            <person name="Hogberg N."/>
            <person name="Martin F."/>
            <person name="Grigoriev I.V."/>
            <person name="Watkinson S.C."/>
        </authorList>
    </citation>
    <scope>NUCLEOTIDE SEQUENCE</scope>
    <source>
        <strain evidence="8">S7.9</strain>
    </source>
</reference>
<gene>
    <name evidence="8" type="ORF">SERLADRAFT_418546</name>
</gene>
<dbReference type="AlphaFoldDB" id="F8PC98"/>
<proteinExistence type="inferred from homology"/>
<dbReference type="OrthoDB" id="269227at2759"/>
<dbReference type="PROSITE" id="PS00623">
    <property type="entry name" value="GMC_OXRED_1"/>
    <property type="match status" value="1"/>
</dbReference>
<name>F8PC98_SERL9</name>
<sequence length="624" mass="68282">MNRITEEYDFIIIGGGTAGCTVAGRLAELSPSLSILLVEAGKHPDGVKAISTPALAHTLIESEYDWAYKAKLIDRPDFQREEEHVTRGKVLGGSSCLNYYSWHRGSAALYDDWKAYGGDTWSWNACKSYFAKSASLKEPYNLPALCTDPGDVGENGPLNLRAVPPLPFAQDIVHAWTSRGLPVTKDIFSGSVNGLTHLISSIRNGIRTTSVAFLHGKNNISVLTQATVSRIVMEKDAASDAYIATGIELVDEQGNPRRVIRARNEVILSAGVFESPHILLLSGVGPKSELASQGIECKVDSPQVGLNLQEHPVFAQVYQVSDGRGLDHILRPGSKDYAAAQREYDETGKGPLGCALLEMSAFTRLDERLKQCKEWRDLASKQDHKDPLGPGGQPHFEYDFLPLFFPPFLPHIETPKSGDYLTVVTSLLRPSSRGTVRLTSSSPTTPPWINLNLLSAPVDLAALREGARFIKEVLERGDGTRNVVRGYYGADQELEGLNSEGVGDDVVLGHCSTGYHACGTCRIGKAGGDMEGVVDEKLRVYGVKKLRIIDASVFPVIPDGRIQSAVYMVAERGAEMVKMGWEQESTTGRVKTGAAWVWNTAGRFSDFASEMLRRNTETMRRAWE</sequence>
<dbReference type="PANTHER" id="PTHR11552">
    <property type="entry name" value="GLUCOSE-METHANOL-CHOLINE GMC OXIDOREDUCTASE"/>
    <property type="match status" value="1"/>
</dbReference>
<evidence type="ECO:0000313" key="8">
    <source>
        <dbReference type="EMBL" id="EGO19298.1"/>
    </source>
</evidence>
<dbReference type="InterPro" id="IPR012132">
    <property type="entry name" value="GMC_OxRdtase"/>
</dbReference>
<evidence type="ECO:0000259" key="7">
    <source>
        <dbReference type="PROSITE" id="PS00623"/>
    </source>
</evidence>
<feature type="domain" description="Glucose-methanol-choline oxidoreductase N-terminal" evidence="7">
    <location>
        <begin position="88"/>
        <end position="111"/>
    </location>
</feature>
<evidence type="ECO:0000256" key="3">
    <source>
        <dbReference type="ARBA" id="ARBA00022630"/>
    </source>
</evidence>
<evidence type="ECO:0000256" key="1">
    <source>
        <dbReference type="ARBA" id="ARBA00001974"/>
    </source>
</evidence>
<dbReference type="PANTHER" id="PTHR11552:SF147">
    <property type="entry name" value="CHOLINE DEHYDROGENASE, MITOCHONDRIAL"/>
    <property type="match status" value="1"/>
</dbReference>
<keyword evidence="4 5" id="KW-0274">FAD</keyword>
<dbReference type="HOGENOM" id="CLU_002865_6_3_1"/>
<dbReference type="GO" id="GO:0050660">
    <property type="term" value="F:flavin adenine dinucleotide binding"/>
    <property type="evidence" value="ECO:0007669"/>
    <property type="project" value="InterPro"/>
</dbReference>
<dbReference type="SUPFAM" id="SSF54373">
    <property type="entry name" value="FAD-linked reductases, C-terminal domain"/>
    <property type="match status" value="1"/>
</dbReference>
<dbReference type="InterPro" id="IPR036188">
    <property type="entry name" value="FAD/NAD-bd_sf"/>
</dbReference>
<dbReference type="GO" id="GO:0016614">
    <property type="term" value="F:oxidoreductase activity, acting on CH-OH group of donors"/>
    <property type="evidence" value="ECO:0007669"/>
    <property type="project" value="InterPro"/>
</dbReference>
<dbReference type="GeneID" id="18813725"/>
<feature type="binding site" evidence="5">
    <location>
        <position position="228"/>
    </location>
    <ligand>
        <name>FAD</name>
        <dbReference type="ChEBI" id="CHEBI:57692"/>
    </ligand>
</feature>
<dbReference type="Gene3D" id="3.50.50.60">
    <property type="entry name" value="FAD/NAD(P)-binding domain"/>
    <property type="match status" value="1"/>
</dbReference>
<organism>
    <name type="scientific">Serpula lacrymans var. lacrymans (strain S7.9)</name>
    <name type="common">Dry rot fungus</name>
    <dbReference type="NCBI Taxonomy" id="578457"/>
    <lineage>
        <taxon>Eukaryota</taxon>
        <taxon>Fungi</taxon>
        <taxon>Dikarya</taxon>
        <taxon>Basidiomycota</taxon>
        <taxon>Agaricomycotina</taxon>
        <taxon>Agaricomycetes</taxon>
        <taxon>Agaricomycetidae</taxon>
        <taxon>Boletales</taxon>
        <taxon>Coniophorineae</taxon>
        <taxon>Serpulaceae</taxon>
        <taxon>Serpula</taxon>
    </lineage>
</organism>
<comment type="cofactor">
    <cofactor evidence="1 5">
        <name>FAD</name>
        <dbReference type="ChEBI" id="CHEBI:57692"/>
    </cofactor>
</comment>
<comment type="similarity">
    <text evidence="2 6">Belongs to the GMC oxidoreductase family.</text>
</comment>